<reference evidence="2" key="1">
    <citation type="submission" date="2023-03" db="EMBL/GenBank/DDBJ databases">
        <title>Massive genome expansion in bonnet fungi (Mycena s.s.) driven by repeated elements and novel gene families across ecological guilds.</title>
        <authorList>
            <consortium name="Lawrence Berkeley National Laboratory"/>
            <person name="Harder C.B."/>
            <person name="Miyauchi S."/>
            <person name="Viragh M."/>
            <person name="Kuo A."/>
            <person name="Thoen E."/>
            <person name="Andreopoulos B."/>
            <person name="Lu D."/>
            <person name="Skrede I."/>
            <person name="Drula E."/>
            <person name="Henrissat B."/>
            <person name="Morin E."/>
            <person name="Kohler A."/>
            <person name="Barry K."/>
            <person name="LaButti K."/>
            <person name="Morin E."/>
            <person name="Salamov A."/>
            <person name="Lipzen A."/>
            <person name="Mereny Z."/>
            <person name="Hegedus B."/>
            <person name="Baldrian P."/>
            <person name="Stursova M."/>
            <person name="Weitz H."/>
            <person name="Taylor A."/>
            <person name="Grigoriev I.V."/>
            <person name="Nagy L.G."/>
            <person name="Martin F."/>
            <person name="Kauserud H."/>
        </authorList>
    </citation>
    <scope>NUCLEOTIDE SEQUENCE</scope>
    <source>
        <strain evidence="2">CBHHK067</strain>
    </source>
</reference>
<dbReference type="AlphaFoldDB" id="A0AAD7CQH9"/>
<evidence type="ECO:0000313" key="3">
    <source>
        <dbReference type="Proteomes" id="UP001221757"/>
    </source>
</evidence>
<name>A0AAD7CQH9_MYCRO</name>
<evidence type="ECO:0000256" key="1">
    <source>
        <dbReference type="SAM" id="MobiDB-lite"/>
    </source>
</evidence>
<comment type="caution">
    <text evidence="2">The sequence shown here is derived from an EMBL/GenBank/DDBJ whole genome shotgun (WGS) entry which is preliminary data.</text>
</comment>
<gene>
    <name evidence="2" type="ORF">B0H17DRAFT_992805</name>
</gene>
<proteinExistence type="predicted"/>
<feature type="region of interest" description="Disordered" evidence="1">
    <location>
        <begin position="1"/>
        <end position="31"/>
    </location>
</feature>
<keyword evidence="3" id="KW-1185">Reference proteome</keyword>
<organism evidence="2 3">
    <name type="scientific">Mycena rosella</name>
    <name type="common">Pink bonnet</name>
    <name type="synonym">Agaricus rosellus</name>
    <dbReference type="NCBI Taxonomy" id="1033263"/>
    <lineage>
        <taxon>Eukaryota</taxon>
        <taxon>Fungi</taxon>
        <taxon>Dikarya</taxon>
        <taxon>Basidiomycota</taxon>
        <taxon>Agaricomycotina</taxon>
        <taxon>Agaricomycetes</taxon>
        <taxon>Agaricomycetidae</taxon>
        <taxon>Agaricales</taxon>
        <taxon>Marasmiineae</taxon>
        <taxon>Mycenaceae</taxon>
        <taxon>Mycena</taxon>
    </lineage>
</organism>
<feature type="region of interest" description="Disordered" evidence="1">
    <location>
        <begin position="272"/>
        <end position="305"/>
    </location>
</feature>
<protein>
    <submittedName>
        <fullName evidence="2">Uncharacterized protein</fullName>
    </submittedName>
</protein>
<sequence>MGPATTAAHRLSASPSCISHPTRCRTPRRPPPIPDAWTKVIAVCNTEMIKVPPPLVLEHFGTIRADALKEYQHAQKQLQKALVTYERFGQACDNGAVPSIVSNAMKVPTLQLLKGTPDVESTDADVVNLKGIATDTCDTARGNAADYVRAIYTAQVADCKQAVHTVKCADRFAADLTAYGKEIIQSAQSDGDVRIWDACILRLRTAFAAELTNLSYDFAAKLRSEALDKETKANAVATARTAVETSSAARPIEAILKESTGPLDKRIAELEKQLQSTSRPLASSLKADAKAKAKAPTRSQRRNPR</sequence>
<dbReference type="EMBL" id="JARKIE010000284">
    <property type="protein sequence ID" value="KAJ7658035.1"/>
    <property type="molecule type" value="Genomic_DNA"/>
</dbReference>
<evidence type="ECO:0000313" key="2">
    <source>
        <dbReference type="EMBL" id="KAJ7658035.1"/>
    </source>
</evidence>
<accession>A0AAD7CQH9</accession>
<feature type="compositionally biased region" description="Basic residues" evidence="1">
    <location>
        <begin position="292"/>
        <end position="305"/>
    </location>
</feature>
<dbReference type="Proteomes" id="UP001221757">
    <property type="component" value="Unassembled WGS sequence"/>
</dbReference>